<dbReference type="EMBL" id="BKAG01000007">
    <property type="protein sequence ID" value="GEP42093.1"/>
    <property type="molecule type" value="Genomic_DNA"/>
</dbReference>
<keyword evidence="1" id="KW-0812">Transmembrane</keyword>
<evidence type="ECO:0000313" key="2">
    <source>
        <dbReference type="EMBL" id="GEP42093.1"/>
    </source>
</evidence>
<evidence type="ECO:0000256" key="1">
    <source>
        <dbReference type="SAM" id="Phobius"/>
    </source>
</evidence>
<accession>A0A512M5T0</accession>
<feature type="transmembrane region" description="Helical" evidence="1">
    <location>
        <begin position="47"/>
        <end position="67"/>
    </location>
</feature>
<dbReference type="RefSeq" id="WP_146849696.1">
    <property type="nucleotide sequence ID" value="NZ_BKAG01000007.1"/>
</dbReference>
<keyword evidence="1" id="KW-0472">Membrane</keyword>
<dbReference type="AlphaFoldDB" id="A0A512M5T0"/>
<reference evidence="2 3" key="1">
    <citation type="submission" date="2019-07" db="EMBL/GenBank/DDBJ databases">
        <title>Whole genome shotgun sequence of Brevifollis gellanilyticus NBRC 108608.</title>
        <authorList>
            <person name="Hosoyama A."/>
            <person name="Uohara A."/>
            <person name="Ohji S."/>
            <person name="Ichikawa N."/>
        </authorList>
    </citation>
    <scope>NUCLEOTIDE SEQUENCE [LARGE SCALE GENOMIC DNA]</scope>
    <source>
        <strain evidence="2 3">NBRC 108608</strain>
    </source>
</reference>
<proteinExistence type="predicted"/>
<keyword evidence="1" id="KW-1133">Transmembrane helix</keyword>
<feature type="transmembrane region" description="Helical" evidence="1">
    <location>
        <begin position="20"/>
        <end position="41"/>
    </location>
</feature>
<dbReference type="Proteomes" id="UP000321577">
    <property type="component" value="Unassembled WGS sequence"/>
</dbReference>
<protein>
    <submittedName>
        <fullName evidence="2">Uncharacterized protein</fullName>
    </submittedName>
</protein>
<comment type="caution">
    <text evidence="2">The sequence shown here is derived from an EMBL/GenBank/DDBJ whole genome shotgun (WGS) entry which is preliminary data.</text>
</comment>
<sequence>MEPWSSIRNYLLDKRDALQVFYRLHPAALRYTWAGLFLLSAAATQRWAAALIILAAIGVLMLFDRWGEPWLRKGRQMFNSKPGPKL</sequence>
<gene>
    <name evidence="2" type="ORF">BGE01nite_13840</name>
</gene>
<name>A0A512M5T0_9BACT</name>
<organism evidence="2 3">
    <name type="scientific">Brevifollis gellanilyticus</name>
    <dbReference type="NCBI Taxonomy" id="748831"/>
    <lineage>
        <taxon>Bacteria</taxon>
        <taxon>Pseudomonadati</taxon>
        <taxon>Verrucomicrobiota</taxon>
        <taxon>Verrucomicrobiia</taxon>
        <taxon>Verrucomicrobiales</taxon>
        <taxon>Verrucomicrobiaceae</taxon>
    </lineage>
</organism>
<keyword evidence="3" id="KW-1185">Reference proteome</keyword>
<evidence type="ECO:0000313" key="3">
    <source>
        <dbReference type="Proteomes" id="UP000321577"/>
    </source>
</evidence>